<dbReference type="PANTHER" id="PTHR23084">
    <property type="entry name" value="PHOSPHATIDYLINOSITOL-4-PHOSPHATE 5-KINASE RELATED"/>
    <property type="match status" value="1"/>
</dbReference>
<comment type="caution">
    <text evidence="12">The sequence shown here is derived from an EMBL/GenBank/DDBJ whole genome shotgun (WGS) entry which is preliminary data.</text>
</comment>
<organism evidence="12 13">
    <name type="scientific">Ostreobium quekettii</name>
    <dbReference type="NCBI Taxonomy" id="121088"/>
    <lineage>
        <taxon>Eukaryota</taxon>
        <taxon>Viridiplantae</taxon>
        <taxon>Chlorophyta</taxon>
        <taxon>core chlorophytes</taxon>
        <taxon>Ulvophyceae</taxon>
        <taxon>TCBD clade</taxon>
        <taxon>Bryopsidales</taxon>
        <taxon>Ostreobineae</taxon>
        <taxon>Ostreobiaceae</taxon>
        <taxon>Ostreobium</taxon>
    </lineage>
</organism>
<evidence type="ECO:0000256" key="9">
    <source>
        <dbReference type="ARBA" id="ARBA00060413"/>
    </source>
</evidence>
<dbReference type="GO" id="GO:0016020">
    <property type="term" value="C:membrane"/>
    <property type="evidence" value="ECO:0007669"/>
    <property type="project" value="UniProtKB-ARBA"/>
</dbReference>
<dbReference type="FunFam" id="1.10.418.10:FF:000028">
    <property type="entry name" value="RP/EB family microtubule-associated protein"/>
    <property type="match status" value="1"/>
</dbReference>
<dbReference type="FunFam" id="2.20.110.10:FF:000002">
    <property type="entry name" value="Phosphatidylinositol 4-phosphate 5-kinase 8"/>
    <property type="match status" value="1"/>
</dbReference>
<dbReference type="EMBL" id="CAJHUC010000499">
    <property type="protein sequence ID" value="CAD7696547.1"/>
    <property type="molecule type" value="Genomic_DNA"/>
</dbReference>
<dbReference type="InterPro" id="IPR036872">
    <property type="entry name" value="CH_dom_sf"/>
</dbReference>
<feature type="region of interest" description="Disordered" evidence="10">
    <location>
        <begin position="460"/>
        <end position="485"/>
    </location>
</feature>
<sequence>MDRDEMTPPPSGYRSPTTGRALPDYSYYAGRAELISWVNNLLDLSLSRLEEFASGAVYCQMLDAYFSDTVPMHKVNFFAHEEYEYMANYKQLQAGLTVLGMTRELDLHKLMRGAPTDSLEFLQWLYKYLRKKRLDDTYDPRARRASTIRGGTDKLPPPFWDNQRFDVYGRDSLKTHYEHVDGEYPDPAPMRKSRASPGHHRRKERGVHRMTSGDQSSAAPTETTESRLEEVQEVDEFEESEVGDKAESQEPPMDEATSEKRAPSPVGYSVDIRAVSSETRVEDRPAPVSRSYQVPSEVSAGAVEAITDALSTLQKSMPKFKGLLGDMGAENDSYAYRGKVRSMRDVFSTLMRHCAQLLDDLEGLHKIQPIEAEDLSRLSAAANEMARMEDRFRDVVGELRQAEETHPVPQKSTISITEEQKGLSDTKALDGTLRRVGAAQAALAQALLKGSVEGSRAILDAVKQDPTKNGKDRSEDDPPKKESLSRTIRIGDFQMRRLKNGDIYKGRYIRSKKNGEGVYQFMNGDVYEGDFKDDRMGGNGLYTFSHEGRYEGQWENAVYEGVGTETFARGSTYHGEYSGGMRSGWGVCRYYNGDYYEGVWKQGLRDGRGMQQCTDDSNYVGDYLAGKRHGFGVYSFPNGDRYLGEYEKDIPHGYGVYMFASGQKYEGQWHAGKKHGWCIYTIETGEQWAGEWVEGKPKWVQGLVDGEEMDKRWTDEICEKVKMAWKSCKSAQGAAKEGGDRADEHWATDGATQKAIRDVIKRANEAAAAAQDARKKAIEVAAKLDTLAANQENSVTTL</sequence>
<evidence type="ECO:0000256" key="1">
    <source>
        <dbReference type="ARBA" id="ARBA00010729"/>
    </source>
</evidence>
<keyword evidence="13" id="KW-1185">Reference proteome</keyword>
<keyword evidence="8" id="KW-0131">Cell cycle</keyword>
<keyword evidence="3" id="KW-0132">Cell division</keyword>
<feature type="compositionally biased region" description="Polar residues" evidence="10">
    <location>
        <begin position="212"/>
        <end position="223"/>
    </location>
</feature>
<evidence type="ECO:0000256" key="3">
    <source>
        <dbReference type="ARBA" id="ARBA00022618"/>
    </source>
</evidence>
<dbReference type="GO" id="GO:0051301">
    <property type="term" value="P:cell division"/>
    <property type="evidence" value="ECO:0007669"/>
    <property type="project" value="UniProtKB-KW"/>
</dbReference>
<feature type="region of interest" description="Disordered" evidence="10">
    <location>
        <begin position="402"/>
        <end position="421"/>
    </location>
</feature>
<evidence type="ECO:0000256" key="7">
    <source>
        <dbReference type="ARBA" id="ARBA00023212"/>
    </source>
</evidence>
<dbReference type="PANTHER" id="PTHR23084:SF179">
    <property type="entry name" value="OS10G0565000 PROTEIN"/>
    <property type="match status" value="1"/>
</dbReference>
<name>A0A8S1IZ98_9CHLO</name>
<evidence type="ECO:0000256" key="10">
    <source>
        <dbReference type="SAM" id="MobiDB-lite"/>
    </source>
</evidence>
<reference evidence="12" key="1">
    <citation type="submission" date="2020-12" db="EMBL/GenBank/DDBJ databases">
        <authorList>
            <person name="Iha C."/>
        </authorList>
    </citation>
    <scope>NUCLEOTIDE SEQUENCE</scope>
</reference>
<dbReference type="AlphaFoldDB" id="A0A8S1IZ98"/>
<dbReference type="Gene3D" id="1.10.418.10">
    <property type="entry name" value="Calponin-like domain"/>
    <property type="match status" value="1"/>
</dbReference>
<dbReference type="SUPFAM" id="SSF47576">
    <property type="entry name" value="Calponin-homology domain, CH-domain"/>
    <property type="match status" value="1"/>
</dbReference>
<dbReference type="InterPro" id="IPR003409">
    <property type="entry name" value="MORN"/>
</dbReference>
<dbReference type="InterPro" id="IPR001715">
    <property type="entry name" value="CH_dom"/>
</dbReference>
<keyword evidence="4" id="KW-0493">Microtubule</keyword>
<comment type="similarity">
    <text evidence="1">Belongs to the MAPRE family.</text>
</comment>
<evidence type="ECO:0000313" key="12">
    <source>
        <dbReference type="EMBL" id="CAD7696547.1"/>
    </source>
</evidence>
<dbReference type="Pfam" id="PF02493">
    <property type="entry name" value="MORN"/>
    <property type="match status" value="8"/>
</dbReference>
<evidence type="ECO:0000313" key="13">
    <source>
        <dbReference type="Proteomes" id="UP000708148"/>
    </source>
</evidence>
<dbReference type="SMART" id="SM00698">
    <property type="entry name" value="MORN"/>
    <property type="match status" value="8"/>
</dbReference>
<evidence type="ECO:0000256" key="6">
    <source>
        <dbReference type="ARBA" id="ARBA00022776"/>
    </source>
</evidence>
<dbReference type="Proteomes" id="UP000708148">
    <property type="component" value="Unassembled WGS sequence"/>
</dbReference>
<keyword evidence="5" id="KW-0677">Repeat</keyword>
<keyword evidence="7" id="KW-0206">Cytoskeleton</keyword>
<evidence type="ECO:0000256" key="8">
    <source>
        <dbReference type="ARBA" id="ARBA00023306"/>
    </source>
</evidence>
<dbReference type="GO" id="GO:0009524">
    <property type="term" value="C:phragmoplast"/>
    <property type="evidence" value="ECO:0007669"/>
    <property type="project" value="UniProtKB-SubCell"/>
</dbReference>
<evidence type="ECO:0000256" key="2">
    <source>
        <dbReference type="ARBA" id="ARBA00022490"/>
    </source>
</evidence>
<proteinExistence type="inferred from homology"/>
<feature type="region of interest" description="Disordered" evidence="10">
    <location>
        <begin position="179"/>
        <end position="267"/>
    </location>
</feature>
<protein>
    <recommendedName>
        <fullName evidence="11">Calponin-homology (CH) domain-containing protein</fullName>
    </recommendedName>
</protein>
<dbReference type="OrthoDB" id="437960at2759"/>
<evidence type="ECO:0000256" key="5">
    <source>
        <dbReference type="ARBA" id="ARBA00022737"/>
    </source>
</evidence>
<dbReference type="GO" id="GO:0009652">
    <property type="term" value="P:thigmotropism"/>
    <property type="evidence" value="ECO:0007669"/>
    <property type="project" value="UniProtKB-ARBA"/>
</dbReference>
<evidence type="ECO:0000256" key="4">
    <source>
        <dbReference type="ARBA" id="ARBA00022701"/>
    </source>
</evidence>
<dbReference type="PROSITE" id="PS50021">
    <property type="entry name" value="CH"/>
    <property type="match status" value="1"/>
</dbReference>
<accession>A0A8S1IZ98</accession>
<dbReference type="SUPFAM" id="SSF82185">
    <property type="entry name" value="Histone H3 K4-specific methyltransferase SET7/9 N-terminal domain"/>
    <property type="match status" value="2"/>
</dbReference>
<feature type="compositionally biased region" description="Basic residues" evidence="10">
    <location>
        <begin position="191"/>
        <end position="208"/>
    </location>
</feature>
<evidence type="ECO:0000259" key="11">
    <source>
        <dbReference type="PROSITE" id="PS50021"/>
    </source>
</evidence>
<feature type="compositionally biased region" description="Basic and acidic residues" evidence="10">
    <location>
        <begin position="462"/>
        <end position="484"/>
    </location>
</feature>
<keyword evidence="2" id="KW-0963">Cytoplasm</keyword>
<comment type="subcellular location">
    <subcellularLocation>
        <location evidence="9">Cytoplasm</location>
        <location evidence="9">Cytoskeleton</location>
        <location evidence="9">Phragmoplast</location>
    </subcellularLocation>
</comment>
<feature type="domain" description="Calponin-homology (CH)" evidence="11">
    <location>
        <begin position="28"/>
        <end position="130"/>
    </location>
</feature>
<dbReference type="GO" id="GO:0005874">
    <property type="term" value="C:microtubule"/>
    <property type="evidence" value="ECO:0007669"/>
    <property type="project" value="UniProtKB-KW"/>
</dbReference>
<gene>
    <name evidence="12" type="ORF">OSTQU699_LOCUS1908</name>
</gene>
<keyword evidence="6" id="KW-0498">Mitosis</keyword>
<dbReference type="Gene3D" id="2.20.110.10">
    <property type="entry name" value="Histone H3 K4-specific methyltransferase SET7/9 N-terminal domain"/>
    <property type="match status" value="4"/>
</dbReference>
<feature type="compositionally biased region" description="Acidic residues" evidence="10">
    <location>
        <begin position="231"/>
        <end position="241"/>
    </location>
</feature>